<organism evidence="13 14">
    <name type="scientific">Alloalcanivorax xenomutans</name>
    <dbReference type="NCBI Taxonomy" id="1094342"/>
    <lineage>
        <taxon>Bacteria</taxon>
        <taxon>Pseudomonadati</taxon>
        <taxon>Pseudomonadota</taxon>
        <taxon>Gammaproteobacteria</taxon>
        <taxon>Oceanospirillales</taxon>
        <taxon>Alcanivoracaceae</taxon>
        <taxon>Alloalcanivorax</taxon>
    </lineage>
</organism>
<keyword evidence="7 8" id="KW-0998">Cell outer membrane</keyword>
<dbReference type="InterPro" id="IPR037066">
    <property type="entry name" value="Plug_dom_sf"/>
</dbReference>
<protein>
    <submittedName>
        <fullName evidence="13">TonB-dependent receptor</fullName>
    </submittedName>
</protein>
<comment type="subcellular location">
    <subcellularLocation>
        <location evidence="1 8">Cell outer membrane</location>
        <topology evidence="1 8">Multi-pass membrane protein</topology>
    </subcellularLocation>
</comment>
<dbReference type="Proteomes" id="UP001107961">
    <property type="component" value="Unassembled WGS sequence"/>
</dbReference>
<keyword evidence="14" id="KW-1185">Reference proteome</keyword>
<comment type="caution">
    <text evidence="13">The sequence shown here is derived from an EMBL/GenBank/DDBJ whole genome shotgun (WGS) entry which is preliminary data.</text>
</comment>
<sequence length="707" mass="78444">MRYQVLWSAAAAIGLVFVCPAYSAEQSQKHVLDPVVVTASRTGATQEDSPQVVRVIQKEEIEEQRRITSDSSQILSNLLPSFSPSRQKMSGSGETLRGRTPLVMIDGIPQSNPLRPTGREMHTIDFAMVERIEVIQGANATNGLGATGGVINLITKRPEPGSLNQNVEVQVTTPTSELKSETLSYKTHYGVSGNAGNVDYLFSLGYEEQGMFLDGDNHLIGVDNTQGDLMNSRSYDAMGKLAYWLDDNQRLQLSVNRYRIKGLNEYVSVTGKRDDGVPTTSTRGTPEGDAPYNEVWTTGLSYDHYNLVGMELSALAFYQDYNALFGATNSGSFQDESIAPKGSLYDQSMAETTKYGTKVSLTKDGLWNGRLKLTGGFDTLFDNTEQYLWQTNRTYVPEVEYTDLSPFVQIELKPIDSLTLSAGARYEYAELNIDSYTTVAARNSVHVEGGDPSFNDTLYNVGLVWAPQDNWNLFANYSEGFSIPDVGRALRGIEDEGQSVDDFDNLRPIVTENIEGGVRYTDGPFSAEVSYYVSSSDYGSRVERENDAFVMRREKTKIDGIEGTLGYQFTPNHSGKLAYSHMRGRYDSDKNGTLDAKLDGLNVAPDRLITSWSARWSSRLTSFVQANYAFDKNLDKSPKGDDMDFDGYLLVDAAIGYQLPKGQLSVALSNLLNKQYVTYYSQSALANNDRYFTGRGRTLTVGYRLNF</sequence>
<dbReference type="InterPro" id="IPR012910">
    <property type="entry name" value="Plug_dom"/>
</dbReference>
<evidence type="ECO:0000256" key="9">
    <source>
        <dbReference type="RuleBase" id="RU003357"/>
    </source>
</evidence>
<evidence type="ECO:0000313" key="13">
    <source>
        <dbReference type="EMBL" id="MCE7510719.1"/>
    </source>
</evidence>
<evidence type="ECO:0000256" key="8">
    <source>
        <dbReference type="PROSITE-ProRule" id="PRU01360"/>
    </source>
</evidence>
<keyword evidence="3 8" id="KW-1134">Transmembrane beta strand</keyword>
<dbReference type="AlphaFoldDB" id="A0A9Q3ZHC2"/>
<dbReference type="GO" id="GO:0009279">
    <property type="term" value="C:cell outer membrane"/>
    <property type="evidence" value="ECO:0007669"/>
    <property type="project" value="UniProtKB-SubCell"/>
</dbReference>
<dbReference type="SUPFAM" id="SSF56935">
    <property type="entry name" value="Porins"/>
    <property type="match status" value="1"/>
</dbReference>
<feature type="signal peptide" evidence="10">
    <location>
        <begin position="1"/>
        <end position="23"/>
    </location>
</feature>
<evidence type="ECO:0000259" key="12">
    <source>
        <dbReference type="Pfam" id="PF07715"/>
    </source>
</evidence>
<dbReference type="Pfam" id="PF00593">
    <property type="entry name" value="TonB_dep_Rec_b-barrel"/>
    <property type="match status" value="1"/>
</dbReference>
<comment type="similarity">
    <text evidence="8 9">Belongs to the TonB-dependent receptor family.</text>
</comment>
<feature type="domain" description="TonB-dependent receptor plug" evidence="12">
    <location>
        <begin position="46"/>
        <end position="150"/>
    </location>
</feature>
<evidence type="ECO:0000256" key="2">
    <source>
        <dbReference type="ARBA" id="ARBA00022448"/>
    </source>
</evidence>
<evidence type="ECO:0000256" key="7">
    <source>
        <dbReference type="ARBA" id="ARBA00023237"/>
    </source>
</evidence>
<dbReference type="Pfam" id="PF07715">
    <property type="entry name" value="Plug"/>
    <property type="match status" value="1"/>
</dbReference>
<evidence type="ECO:0000313" key="14">
    <source>
        <dbReference type="Proteomes" id="UP001107961"/>
    </source>
</evidence>
<evidence type="ECO:0000256" key="3">
    <source>
        <dbReference type="ARBA" id="ARBA00022452"/>
    </source>
</evidence>
<dbReference type="CDD" id="cd01347">
    <property type="entry name" value="ligand_gated_channel"/>
    <property type="match status" value="1"/>
</dbReference>
<keyword evidence="4 8" id="KW-0812">Transmembrane</keyword>
<dbReference type="PANTHER" id="PTHR30069:SF42">
    <property type="entry name" value="FERRIC AEROBACTIN RECEPTOR"/>
    <property type="match status" value="1"/>
</dbReference>
<keyword evidence="13" id="KW-0675">Receptor</keyword>
<keyword evidence="2 8" id="KW-0813">Transport</keyword>
<evidence type="ECO:0000256" key="1">
    <source>
        <dbReference type="ARBA" id="ARBA00004571"/>
    </source>
</evidence>
<dbReference type="Gene3D" id="2.170.130.10">
    <property type="entry name" value="TonB-dependent receptor, plug domain"/>
    <property type="match status" value="1"/>
</dbReference>
<keyword evidence="5 9" id="KW-0798">TonB box</keyword>
<evidence type="ECO:0000259" key="11">
    <source>
        <dbReference type="Pfam" id="PF00593"/>
    </source>
</evidence>
<dbReference type="PROSITE" id="PS52016">
    <property type="entry name" value="TONB_DEPENDENT_REC_3"/>
    <property type="match status" value="1"/>
</dbReference>
<evidence type="ECO:0000256" key="5">
    <source>
        <dbReference type="ARBA" id="ARBA00023077"/>
    </source>
</evidence>
<proteinExistence type="inferred from homology"/>
<accession>A0A9Q3ZHC2</accession>
<dbReference type="Gene3D" id="2.40.170.20">
    <property type="entry name" value="TonB-dependent receptor, beta-barrel domain"/>
    <property type="match status" value="1"/>
</dbReference>
<evidence type="ECO:0000256" key="4">
    <source>
        <dbReference type="ARBA" id="ARBA00022692"/>
    </source>
</evidence>
<dbReference type="InterPro" id="IPR000531">
    <property type="entry name" value="Beta-barrel_TonB"/>
</dbReference>
<dbReference type="InterPro" id="IPR039426">
    <property type="entry name" value="TonB-dep_rcpt-like"/>
</dbReference>
<keyword evidence="10" id="KW-0732">Signal</keyword>
<dbReference type="PANTHER" id="PTHR30069">
    <property type="entry name" value="TONB-DEPENDENT OUTER MEMBRANE RECEPTOR"/>
    <property type="match status" value="1"/>
</dbReference>
<keyword evidence="6 8" id="KW-0472">Membrane</keyword>
<evidence type="ECO:0000256" key="10">
    <source>
        <dbReference type="SAM" id="SignalP"/>
    </source>
</evidence>
<name>A0A9Q3ZHC2_9GAMM</name>
<dbReference type="RefSeq" id="WP_233926133.1">
    <property type="nucleotide sequence ID" value="NZ_JAJVKT010000029.1"/>
</dbReference>
<feature type="domain" description="TonB-dependent receptor-like beta-barrel" evidence="11">
    <location>
        <begin position="259"/>
        <end position="671"/>
    </location>
</feature>
<evidence type="ECO:0000256" key="6">
    <source>
        <dbReference type="ARBA" id="ARBA00023136"/>
    </source>
</evidence>
<dbReference type="GO" id="GO:0044718">
    <property type="term" value="P:siderophore transmembrane transport"/>
    <property type="evidence" value="ECO:0007669"/>
    <property type="project" value="TreeGrafter"/>
</dbReference>
<feature type="chain" id="PRO_5040170830" evidence="10">
    <location>
        <begin position="24"/>
        <end position="707"/>
    </location>
</feature>
<reference evidence="13" key="1">
    <citation type="submission" date="2022-01" db="EMBL/GenBank/DDBJ databases">
        <authorList>
            <person name="Karlyshev A.V."/>
            <person name="Jaspars M."/>
        </authorList>
    </citation>
    <scope>NUCLEOTIDE SEQUENCE</scope>
    <source>
        <strain evidence="13">AGSA3-2</strain>
    </source>
</reference>
<gene>
    <name evidence="13" type="ORF">LZG35_18945</name>
</gene>
<dbReference type="GO" id="GO:0015344">
    <property type="term" value="F:siderophore uptake transmembrane transporter activity"/>
    <property type="evidence" value="ECO:0007669"/>
    <property type="project" value="TreeGrafter"/>
</dbReference>
<dbReference type="InterPro" id="IPR036942">
    <property type="entry name" value="Beta-barrel_TonB_sf"/>
</dbReference>
<dbReference type="EMBL" id="JAJVKT010000029">
    <property type="protein sequence ID" value="MCE7510719.1"/>
    <property type="molecule type" value="Genomic_DNA"/>
</dbReference>